<dbReference type="RefSeq" id="WP_345121239.1">
    <property type="nucleotide sequence ID" value="NZ_BAABAT010000002.1"/>
</dbReference>
<keyword evidence="5" id="KW-0472">Membrane</keyword>
<reference evidence="7" key="1">
    <citation type="journal article" date="2019" name="Int. J. Syst. Evol. Microbiol.">
        <title>The Global Catalogue of Microorganisms (GCM) 10K type strain sequencing project: providing services to taxonomists for standard genome sequencing and annotation.</title>
        <authorList>
            <consortium name="The Broad Institute Genomics Platform"/>
            <consortium name="The Broad Institute Genome Sequencing Center for Infectious Disease"/>
            <person name="Wu L."/>
            <person name="Ma J."/>
        </authorList>
    </citation>
    <scope>NUCLEOTIDE SEQUENCE [LARGE SCALE GENOMIC DNA]</scope>
    <source>
        <strain evidence="7">JCM 17441</strain>
    </source>
</reference>
<evidence type="ECO:0000256" key="2">
    <source>
        <dbReference type="ARBA" id="ARBA00022679"/>
    </source>
</evidence>
<evidence type="ECO:0000313" key="7">
    <source>
        <dbReference type="Proteomes" id="UP001500620"/>
    </source>
</evidence>
<dbReference type="NCBIfam" id="NF041360">
    <property type="entry name" value="GntF_guanitoxin"/>
    <property type="match status" value="1"/>
</dbReference>
<keyword evidence="5" id="KW-0812">Transmembrane</keyword>
<dbReference type="InterPro" id="IPR029063">
    <property type="entry name" value="SAM-dependent_MTases_sf"/>
</dbReference>
<organism evidence="6 7">
    <name type="scientific">Dactylosporangium darangshiense</name>
    <dbReference type="NCBI Taxonomy" id="579108"/>
    <lineage>
        <taxon>Bacteria</taxon>
        <taxon>Bacillati</taxon>
        <taxon>Actinomycetota</taxon>
        <taxon>Actinomycetes</taxon>
        <taxon>Micromonosporales</taxon>
        <taxon>Micromonosporaceae</taxon>
        <taxon>Dactylosporangium</taxon>
    </lineage>
</organism>
<evidence type="ECO:0000256" key="3">
    <source>
        <dbReference type="ARBA" id="ARBA00022691"/>
    </source>
</evidence>
<dbReference type="Proteomes" id="UP001500620">
    <property type="component" value="Unassembled WGS sequence"/>
</dbReference>
<keyword evidence="5" id="KW-1133">Transmembrane helix</keyword>
<dbReference type="EMBL" id="BAABAT010000002">
    <property type="protein sequence ID" value="GAA4244462.1"/>
    <property type="molecule type" value="Genomic_DNA"/>
</dbReference>
<dbReference type="PROSITE" id="PS51681">
    <property type="entry name" value="SAM_MT_NNMT_PNMT_TEMT"/>
    <property type="match status" value="1"/>
</dbReference>
<evidence type="ECO:0000313" key="6">
    <source>
        <dbReference type="EMBL" id="GAA4244462.1"/>
    </source>
</evidence>
<comment type="caution">
    <text evidence="6">The sequence shown here is derived from an EMBL/GenBank/DDBJ whole genome shotgun (WGS) entry which is preliminary data.</text>
</comment>
<feature type="region of interest" description="Disordered" evidence="4">
    <location>
        <begin position="426"/>
        <end position="448"/>
    </location>
</feature>
<sequence>MSPGDGGGIATGLRTWAFSLAATVASNYALDACAAVAGVALVTSGLLAGLAQPWAVALLVVSYAAWGSGLWVNLRANWTLLVATGTSTSVLSKAAYDLTRHATSNARAPRLAAAAGYAGTQVAAEVPYYVGAFGAATVSDAITADEAVIFLAGANLAAALYEYGLARLTRAFLRRRRPRRYASFETDWVPAQYLAGYYRTVEPDELATIAFFVAAIRRAERDRPILFFGVGPTVHHVFAAAEVASEIHLGDYLPANLTEIRRWIDRRPGAHDWRPFVRYTLQCEGIAHPTDAEVTAREDLTRSKITQLVRVDAHHPRPVDRPYATVISPYCADSATGDRATWELFMRHITGLVEPGGLFVTAALHRCRGYTVEGKLFPGADIDEHDLRTVLQAEFEPFDGSIEVRQTAQDTSHGYSAIVLCQARRRSSSSPTGGERLTQTEQLFQPDG</sequence>
<keyword evidence="7" id="KW-1185">Reference proteome</keyword>
<dbReference type="SUPFAM" id="SSF53335">
    <property type="entry name" value="S-adenosyl-L-methionine-dependent methyltransferases"/>
    <property type="match status" value="1"/>
</dbReference>
<dbReference type="PANTHER" id="PTHR10867">
    <property type="entry name" value="NNMT/PNMT/TEMT FAMILY MEMBER"/>
    <property type="match status" value="1"/>
</dbReference>
<evidence type="ECO:0000256" key="5">
    <source>
        <dbReference type="SAM" id="Phobius"/>
    </source>
</evidence>
<keyword evidence="1" id="KW-0489">Methyltransferase</keyword>
<gene>
    <name evidence="6" type="ORF">GCM10022255_007610</name>
</gene>
<dbReference type="Pfam" id="PF01234">
    <property type="entry name" value="NNMT_PNMT_TEMT"/>
    <property type="match status" value="1"/>
</dbReference>
<evidence type="ECO:0000256" key="4">
    <source>
        <dbReference type="SAM" id="MobiDB-lite"/>
    </source>
</evidence>
<dbReference type="InterPro" id="IPR053384">
    <property type="entry name" value="SAM-dep_methyltransferase"/>
</dbReference>
<keyword evidence="2" id="KW-0808">Transferase</keyword>
<dbReference type="PANTHER" id="PTHR10867:SF17">
    <property type="entry name" value="NICOTINAMIDE N-METHYLTRANSFERASE"/>
    <property type="match status" value="1"/>
</dbReference>
<accession>A0ABP8CX65</accession>
<feature type="compositionally biased region" description="Polar residues" evidence="4">
    <location>
        <begin position="428"/>
        <end position="448"/>
    </location>
</feature>
<dbReference type="Gene3D" id="3.40.50.150">
    <property type="entry name" value="Vaccinia Virus protein VP39"/>
    <property type="match status" value="1"/>
</dbReference>
<dbReference type="InterPro" id="IPR000940">
    <property type="entry name" value="NNMT_TEMT_trans"/>
</dbReference>
<proteinExistence type="predicted"/>
<evidence type="ECO:0000256" key="1">
    <source>
        <dbReference type="ARBA" id="ARBA00022603"/>
    </source>
</evidence>
<evidence type="ECO:0008006" key="8">
    <source>
        <dbReference type="Google" id="ProtNLM"/>
    </source>
</evidence>
<feature type="transmembrane region" description="Helical" evidence="5">
    <location>
        <begin position="54"/>
        <end position="72"/>
    </location>
</feature>
<protein>
    <recommendedName>
        <fullName evidence="8">NNMT/PNMT/TEMT family protein</fullName>
    </recommendedName>
</protein>
<name>A0ABP8CX65_9ACTN</name>
<keyword evidence="3" id="KW-0949">S-adenosyl-L-methionine</keyword>